<dbReference type="InterPro" id="IPR001932">
    <property type="entry name" value="PPM-type_phosphatase-like_dom"/>
</dbReference>
<dbReference type="Gene3D" id="3.60.40.10">
    <property type="entry name" value="PPM-type phosphatase domain"/>
    <property type="match status" value="1"/>
</dbReference>
<name>A0ABU6MG51_9BACI</name>
<dbReference type="SMART" id="SM00331">
    <property type="entry name" value="PP2C_SIG"/>
    <property type="match status" value="1"/>
</dbReference>
<proteinExistence type="predicted"/>
<sequence>MSIVIVDDNKVNLFVIERILKSEGYTDCVLLSSARELYTYLKLDTGDTPKESVDLILMDIMMPDIDGIEACRRVQAVPELKDIPIIFVTALEDSSKLAAALDVGGIDYITKPINKIELIARIRVALRLKYEKDWHREQDEKIRMELDLATQVQTSLLSPPVNEEKINISASYSPSFKLAGDMYYWHKIDKDRYGIILLDMMGHGISSSLVCMFISSVLRDSIRSIVDPARVIKELNRWMSFLSKQTNQLNYYFTAIYMTVDTKNKTVEYVNAGHPPGFALIDGEKVVPMSQKNCAVGFFENMDFEKSAIQYKDQLQIMLYTDGVMEAIDECGLDGMEKIMDASSIPHHHDSEINPIDLIITPECQITQHDDMCVVLIQAH</sequence>
<dbReference type="Proteomes" id="UP001341444">
    <property type="component" value="Unassembled WGS sequence"/>
</dbReference>
<reference evidence="4 5" key="1">
    <citation type="submission" date="2023-03" db="EMBL/GenBank/DDBJ databases">
        <title>Bacillus Genome Sequencing.</title>
        <authorList>
            <person name="Dunlap C."/>
        </authorList>
    </citation>
    <scope>NUCLEOTIDE SEQUENCE [LARGE SCALE GENOMIC DNA]</scope>
    <source>
        <strain evidence="4 5">B-23453</strain>
    </source>
</reference>
<organism evidence="4 5">
    <name type="scientific">Heyndrickxia acidicola</name>
    <dbReference type="NCBI Taxonomy" id="209389"/>
    <lineage>
        <taxon>Bacteria</taxon>
        <taxon>Bacillati</taxon>
        <taxon>Bacillota</taxon>
        <taxon>Bacilli</taxon>
        <taxon>Bacillales</taxon>
        <taxon>Bacillaceae</taxon>
        <taxon>Heyndrickxia</taxon>
    </lineage>
</organism>
<dbReference type="PROSITE" id="PS50110">
    <property type="entry name" value="RESPONSE_REGULATORY"/>
    <property type="match status" value="1"/>
</dbReference>
<dbReference type="PANTHER" id="PTHR43156:SF14">
    <property type="entry name" value="PHOSPHOSERINE PHOSPHATASE RSBP"/>
    <property type="match status" value="1"/>
</dbReference>
<evidence type="ECO:0000313" key="5">
    <source>
        <dbReference type="Proteomes" id="UP001341444"/>
    </source>
</evidence>
<dbReference type="SMART" id="SM00448">
    <property type="entry name" value="REC"/>
    <property type="match status" value="1"/>
</dbReference>
<evidence type="ECO:0000256" key="1">
    <source>
        <dbReference type="ARBA" id="ARBA00022801"/>
    </source>
</evidence>
<dbReference type="InterPro" id="IPR052016">
    <property type="entry name" value="Bact_Sigma-Reg"/>
</dbReference>
<evidence type="ECO:0000259" key="3">
    <source>
        <dbReference type="PROSITE" id="PS50110"/>
    </source>
</evidence>
<comment type="caution">
    <text evidence="4">The sequence shown here is derived from an EMBL/GenBank/DDBJ whole genome shotgun (WGS) entry which is preliminary data.</text>
</comment>
<dbReference type="InterPro" id="IPR036457">
    <property type="entry name" value="PPM-type-like_dom_sf"/>
</dbReference>
<dbReference type="SUPFAM" id="SSF81606">
    <property type="entry name" value="PP2C-like"/>
    <property type="match status" value="1"/>
</dbReference>
<feature type="modified residue" description="4-aspartylphosphate" evidence="2">
    <location>
        <position position="59"/>
    </location>
</feature>
<dbReference type="SUPFAM" id="SSF52172">
    <property type="entry name" value="CheY-like"/>
    <property type="match status" value="1"/>
</dbReference>
<dbReference type="Gene3D" id="3.40.50.2300">
    <property type="match status" value="1"/>
</dbReference>
<dbReference type="InterPro" id="IPR011006">
    <property type="entry name" value="CheY-like_superfamily"/>
</dbReference>
<evidence type="ECO:0000256" key="2">
    <source>
        <dbReference type="PROSITE-ProRule" id="PRU00169"/>
    </source>
</evidence>
<feature type="domain" description="Response regulatory" evidence="3">
    <location>
        <begin position="2"/>
        <end position="126"/>
    </location>
</feature>
<dbReference type="Pfam" id="PF00072">
    <property type="entry name" value="Response_reg"/>
    <property type="match status" value="1"/>
</dbReference>
<evidence type="ECO:0000313" key="4">
    <source>
        <dbReference type="EMBL" id="MED1202648.1"/>
    </source>
</evidence>
<accession>A0ABU6MG51</accession>
<dbReference type="PANTHER" id="PTHR43156">
    <property type="entry name" value="STAGE II SPORULATION PROTEIN E-RELATED"/>
    <property type="match status" value="1"/>
</dbReference>
<keyword evidence="5" id="KW-1185">Reference proteome</keyword>
<dbReference type="Pfam" id="PF07228">
    <property type="entry name" value="SpoIIE"/>
    <property type="match status" value="1"/>
</dbReference>
<dbReference type="InterPro" id="IPR001789">
    <property type="entry name" value="Sig_transdc_resp-reg_receiver"/>
</dbReference>
<dbReference type="EMBL" id="JARMAB010000007">
    <property type="protein sequence ID" value="MED1202648.1"/>
    <property type="molecule type" value="Genomic_DNA"/>
</dbReference>
<dbReference type="RefSeq" id="WP_066267133.1">
    <property type="nucleotide sequence ID" value="NZ_JARMAB010000007.1"/>
</dbReference>
<gene>
    <name evidence="4" type="ORF">P4T90_06015</name>
</gene>
<keyword evidence="2" id="KW-0597">Phosphoprotein</keyword>
<keyword evidence="1" id="KW-0378">Hydrolase</keyword>
<protein>
    <submittedName>
        <fullName evidence="4">Fused response regulator/phosphatase</fullName>
    </submittedName>
</protein>